<accession>A0A101FFC9</accession>
<gene>
    <name evidence="1" type="ORF">XD66_1285</name>
</gene>
<sequence>MAAIAVDENALQVINSFRPYLGPRGKSLVDVLKRLLDFLSGEGVQECLKTVSNSLALPSGGLFGPENRERKANPFTLFLILILLLLSDFSGHPGGERN</sequence>
<proteinExistence type="predicted"/>
<dbReference type="OMA" id="QECLKTV"/>
<name>A0A101FFC9_9THEO</name>
<comment type="caution">
    <text evidence="1">The sequence shown here is derived from an EMBL/GenBank/DDBJ whole genome shotgun (WGS) entry which is preliminary data.</text>
</comment>
<reference evidence="2" key="1">
    <citation type="journal article" date="2015" name="MBio">
        <title>Genome-Resolved Metagenomic Analysis Reveals Roles for Candidate Phyla and Other Microbial Community Members in Biogeochemical Transformations in Oil Reservoirs.</title>
        <authorList>
            <person name="Hu P."/>
            <person name="Tom L."/>
            <person name="Singh A."/>
            <person name="Thomas B.C."/>
            <person name="Baker B.J."/>
            <person name="Piceno Y.M."/>
            <person name="Andersen G.L."/>
            <person name="Banfield J.F."/>
        </authorList>
    </citation>
    <scope>NUCLEOTIDE SEQUENCE [LARGE SCALE GENOMIC DNA]</scope>
</reference>
<dbReference type="AlphaFoldDB" id="A0A101FFC9"/>
<dbReference type="Proteomes" id="UP000053326">
    <property type="component" value="Unassembled WGS sequence"/>
</dbReference>
<organism evidence="1 2">
    <name type="scientific">Thermacetogenium phaeum</name>
    <dbReference type="NCBI Taxonomy" id="85874"/>
    <lineage>
        <taxon>Bacteria</taxon>
        <taxon>Bacillati</taxon>
        <taxon>Bacillota</taxon>
        <taxon>Clostridia</taxon>
        <taxon>Thermoanaerobacterales</taxon>
        <taxon>Thermoanaerobacteraceae</taxon>
        <taxon>Thermacetogenium</taxon>
    </lineage>
</organism>
<evidence type="ECO:0000313" key="1">
    <source>
        <dbReference type="EMBL" id="KUK36007.1"/>
    </source>
</evidence>
<dbReference type="EMBL" id="LGFO01000190">
    <property type="protein sequence ID" value="KUK36007.1"/>
    <property type="molecule type" value="Genomic_DNA"/>
</dbReference>
<evidence type="ECO:0000313" key="2">
    <source>
        <dbReference type="Proteomes" id="UP000053326"/>
    </source>
</evidence>
<protein>
    <submittedName>
        <fullName evidence="1">Uncharacterized protein</fullName>
    </submittedName>
</protein>